<dbReference type="EMBL" id="CP104311">
    <property type="protein sequence ID" value="WWF01268.1"/>
    <property type="molecule type" value="Genomic_DNA"/>
</dbReference>
<dbReference type="Gene3D" id="3.90.79.10">
    <property type="entry name" value="Nucleoside Triphosphate Pyrophosphohydrolase"/>
    <property type="match status" value="1"/>
</dbReference>
<evidence type="ECO:0000313" key="2">
    <source>
        <dbReference type="EMBL" id="WWF01268.1"/>
    </source>
</evidence>
<proteinExistence type="predicted"/>
<dbReference type="Proteomes" id="UP001359308">
    <property type="component" value="Chromosome"/>
</dbReference>
<accession>A0ABZ2F424</accession>
<dbReference type="PROSITE" id="PS51462">
    <property type="entry name" value="NUDIX"/>
    <property type="match status" value="1"/>
</dbReference>
<protein>
    <submittedName>
        <fullName evidence="2">NUDIX domain-containing protein</fullName>
    </submittedName>
</protein>
<dbReference type="InterPro" id="IPR015797">
    <property type="entry name" value="NUDIX_hydrolase-like_dom_sf"/>
</dbReference>
<reference evidence="2 3" key="1">
    <citation type="submission" date="2022-09" db="EMBL/GenBank/DDBJ databases">
        <authorList>
            <person name="Giprobiosintez L."/>
        </authorList>
    </citation>
    <scope>NUCLEOTIDE SEQUENCE [LARGE SCALE GENOMIC DNA]</scope>
    <source>
        <strain evidence="3">VKPM-B-12549 (GBS-15)</strain>
    </source>
</reference>
<dbReference type="SUPFAM" id="SSF55811">
    <property type="entry name" value="Nudix"/>
    <property type="match status" value="1"/>
</dbReference>
<evidence type="ECO:0000259" key="1">
    <source>
        <dbReference type="PROSITE" id="PS51462"/>
    </source>
</evidence>
<evidence type="ECO:0000313" key="3">
    <source>
        <dbReference type="Proteomes" id="UP001359308"/>
    </source>
</evidence>
<feature type="domain" description="Nudix hydrolase" evidence="1">
    <location>
        <begin position="64"/>
        <end position="209"/>
    </location>
</feature>
<dbReference type="InterPro" id="IPR000086">
    <property type="entry name" value="NUDIX_hydrolase_dom"/>
</dbReference>
<dbReference type="RefSeq" id="WP_198321513.1">
    <property type="nucleotide sequence ID" value="NZ_CP104311.1"/>
</dbReference>
<name>A0ABZ2F424_METCP</name>
<organism evidence="2 3">
    <name type="scientific">Methylococcus capsulatus</name>
    <dbReference type="NCBI Taxonomy" id="414"/>
    <lineage>
        <taxon>Bacteria</taxon>
        <taxon>Pseudomonadati</taxon>
        <taxon>Pseudomonadota</taxon>
        <taxon>Gammaproteobacteria</taxon>
        <taxon>Methylococcales</taxon>
        <taxon>Methylococcaceae</taxon>
        <taxon>Methylococcus</taxon>
    </lineage>
</organism>
<sequence length="210" mass="23617">MQTEVLVIPQPRGRAQDALPGGSLFVLPTGNDPAAALAWPRDCGDWPDETLWLPRADAEGNERYLQLIPYALLRNGSGDLWCYRRHGGDQRLRECFSCGVGGHVDREDEDVTLRATVWNTLLRELGEELNWQPPPEPIEPVAWIYEGLSPIGRVHLGLLYLLDWHDEEPPRAVDPALADIGFRSAADILAEPRFELWSRLAARYVSGESR</sequence>
<gene>
    <name evidence="2" type="ORF">N4J17_12435</name>
</gene>
<keyword evidence="3" id="KW-1185">Reference proteome</keyword>